<dbReference type="SUPFAM" id="SSF52540">
    <property type="entry name" value="P-loop containing nucleoside triphosphate hydrolases"/>
    <property type="match status" value="1"/>
</dbReference>
<dbReference type="PANTHER" id="PTHR47691">
    <property type="entry name" value="REGULATOR-RELATED"/>
    <property type="match status" value="1"/>
</dbReference>
<keyword evidence="2" id="KW-1185">Reference proteome</keyword>
<comment type="caution">
    <text evidence="1">The sequence shown here is derived from an EMBL/GenBank/DDBJ whole genome shotgun (WGS) entry which is preliminary data.</text>
</comment>
<reference evidence="1" key="1">
    <citation type="submission" date="2020-10" db="EMBL/GenBank/DDBJ databases">
        <title>Ca. Dormibacterota MAGs.</title>
        <authorList>
            <person name="Montgomery K."/>
        </authorList>
    </citation>
    <scope>NUCLEOTIDE SEQUENCE [LARGE SCALE GENOMIC DNA]</scope>
    <source>
        <strain evidence="1">SC8812_S17_10</strain>
    </source>
</reference>
<evidence type="ECO:0000313" key="1">
    <source>
        <dbReference type="EMBL" id="MBJ7598082.1"/>
    </source>
</evidence>
<dbReference type="RefSeq" id="WP_338200808.1">
    <property type="nucleotide sequence ID" value="NZ_JAEKNR010000092.1"/>
</dbReference>
<evidence type="ECO:0008006" key="3">
    <source>
        <dbReference type="Google" id="ProtNLM"/>
    </source>
</evidence>
<dbReference type="Gene3D" id="3.40.50.300">
    <property type="entry name" value="P-loop containing nucleotide triphosphate hydrolases"/>
    <property type="match status" value="1"/>
</dbReference>
<dbReference type="EMBL" id="JAEKNR010000092">
    <property type="protein sequence ID" value="MBJ7598082.1"/>
    <property type="molecule type" value="Genomic_DNA"/>
</dbReference>
<organism evidence="1 2">
    <name type="scientific">Candidatus Nephthysia bennettiae</name>
    <dbReference type="NCBI Taxonomy" id="3127016"/>
    <lineage>
        <taxon>Bacteria</taxon>
        <taxon>Bacillati</taxon>
        <taxon>Candidatus Dormiibacterota</taxon>
        <taxon>Candidatus Dormibacteria</taxon>
        <taxon>Candidatus Dormibacterales</taxon>
        <taxon>Candidatus Dormibacteraceae</taxon>
        <taxon>Candidatus Nephthysia</taxon>
    </lineage>
</organism>
<sequence length="802" mass="88621">MTLIDVLQFDSVDQSFWLLNAQARNGRAQFLDYVSGSTDYRRIPWSEGDAVSWHQPVFSNEVRLPLERFRGRAKELRQAVRLLRDPSTRLLTITGFGGNGKTRLAQRLATEVRAHFRDGLAWIDLEGVPDSDELPNEIARCLRLSTSQLGPALQSCQALLILDNFEHLLSAKEVVVALLERCAELKVLITSRIGLQVAGEQQLPLDGLDCPTPAEPPHPDDLASYAGPSVLIDRIRDSSPTFQPKSADVESILQICNAVGGNPSALGLVAPWFRLSSADTVAADLARILAEAGHAHGPDRQRSIDATVQWSWSLLTSEERAVLHRLSLLPIGFTRATVQELLNTEGMLNQSPAPPPTLESVLLALVTKGLVERIDSDYYHMHPLISTFASRDLAGEGAAAVALLAWKTHWVAKLEAWANNRGLDPPGWHPTEFAYTAFIGRDPQVLGHEHDLALRAATAKARIDIATGGVEGVTKLDELIYEFSDVTPLVRARAVLVLVQGDDAWFTDTDEVDGAFETILKDLGPEAAWQAISDCLAALPEEACSPSSADYLPFDAYITAFITSEMPAEAVENEPRLWYWRYKLSKELQLGEPYCEAAIDFAYHLVHDCMLFDDCEARQQQAGQVFQEAYDWALSNSTDELRVRAKVGRVTVAILLDDPNYERLDDEIPLRPPPADTRHWFLTSDGKRWVVAFRAALRAALLKPRGVPPSARFRTALLDLAEYFRVDRSSQAAAMLGIWEQLVEKFNWQMSPTEKKRVADLDSQLKASIGVGACEMAKSEGTQANIGGAVRILGVDFELPGE</sequence>
<dbReference type="PANTHER" id="PTHR47691:SF3">
    <property type="entry name" value="HTH-TYPE TRANSCRIPTIONAL REGULATOR RV0890C-RELATED"/>
    <property type="match status" value="1"/>
</dbReference>
<dbReference type="InterPro" id="IPR027417">
    <property type="entry name" value="P-loop_NTPase"/>
</dbReference>
<accession>A0A934K686</accession>
<evidence type="ECO:0000313" key="2">
    <source>
        <dbReference type="Proteomes" id="UP000612893"/>
    </source>
</evidence>
<gene>
    <name evidence="1" type="ORF">JF922_08345</name>
</gene>
<proteinExistence type="predicted"/>
<protein>
    <recommendedName>
        <fullName evidence="3">AAA+ ATPase domain-containing protein</fullName>
    </recommendedName>
</protein>
<name>A0A934K686_9BACT</name>
<dbReference type="AlphaFoldDB" id="A0A934K686"/>
<dbReference type="Proteomes" id="UP000612893">
    <property type="component" value="Unassembled WGS sequence"/>
</dbReference>